<evidence type="ECO:0000256" key="1">
    <source>
        <dbReference type="ARBA" id="ARBA00005194"/>
    </source>
</evidence>
<dbReference type="CDD" id="cd00834">
    <property type="entry name" value="KAS_I_II"/>
    <property type="match status" value="1"/>
</dbReference>
<keyword evidence="9 11" id="KW-0275">Fatty acid biosynthesis</keyword>
<dbReference type="EMBL" id="JAHWDQ010000001">
    <property type="protein sequence ID" value="MBW2939205.1"/>
    <property type="molecule type" value="Genomic_DNA"/>
</dbReference>
<dbReference type="NCBIfam" id="TIGR03150">
    <property type="entry name" value="fabF"/>
    <property type="match status" value="1"/>
</dbReference>
<dbReference type="RefSeq" id="WP_219041483.1">
    <property type="nucleotide sequence ID" value="NZ_JAHWDQ010000001.1"/>
</dbReference>
<evidence type="ECO:0000256" key="6">
    <source>
        <dbReference type="ARBA" id="ARBA00022679"/>
    </source>
</evidence>
<keyword evidence="8" id="KW-0443">Lipid metabolism</keyword>
<evidence type="ECO:0000256" key="12">
    <source>
        <dbReference type="RuleBase" id="RU003694"/>
    </source>
</evidence>
<evidence type="ECO:0000256" key="7">
    <source>
        <dbReference type="ARBA" id="ARBA00022832"/>
    </source>
</evidence>
<evidence type="ECO:0000259" key="13">
    <source>
        <dbReference type="PROSITE" id="PS52004"/>
    </source>
</evidence>
<protein>
    <recommendedName>
        <fullName evidence="4 11">3-oxoacyl-[acyl-carrier-protein] synthase 2</fullName>
        <ecNumber evidence="3 11">2.3.1.179</ecNumber>
    </recommendedName>
</protein>
<organism evidence="14 15">
    <name type="scientific">Zhongshania aquimaris</name>
    <dbReference type="NCBI Taxonomy" id="2857107"/>
    <lineage>
        <taxon>Bacteria</taxon>
        <taxon>Pseudomonadati</taxon>
        <taxon>Pseudomonadota</taxon>
        <taxon>Gammaproteobacteria</taxon>
        <taxon>Cellvibrionales</taxon>
        <taxon>Spongiibacteraceae</taxon>
        <taxon>Zhongshania</taxon>
    </lineage>
</organism>
<sequence>MTKRRVVVTGMGMISPLGNSVAETWQNVLAGKSGIALIDRFDVSEFTTRIGGAIKNFDVADYMAAKEAKRFDPFIHYGVAAAEQALSDSGLEVTESNAQRIGTAIGSGIGGIGLIESSRTIIDKSGPRKLSPFTVPGAIINMVAGVLAIKHNLQGPSIAIATACTTGTHNIGMAARMIAYGDADAMLVGGAEMATTPVGLGGFAAARAMSTRNDDPQAASRPWDKQRDGFVLGDGAGMLVLEEYEFAKRRGAEIHAELLGFGMSCDAFHMTSPPEDGRGAQAAMQNALNDAGLNAEKIDYINAHGTSTVAGDVAESKAIEQLLGSAAAKVAVSSTKSMVGHLLGAAGAVEAIFSILALRDQVAPPTINLDEPDDACTLNYVPNTAQQRNLAYVLSNSFGFGGTNGSLLFGQLQN</sequence>
<dbReference type="PROSITE" id="PS52004">
    <property type="entry name" value="KS3_2"/>
    <property type="match status" value="1"/>
</dbReference>
<comment type="pathway">
    <text evidence="1 11">Lipid metabolism; fatty acid biosynthesis.</text>
</comment>
<evidence type="ECO:0000256" key="5">
    <source>
        <dbReference type="ARBA" id="ARBA00022516"/>
    </source>
</evidence>
<keyword evidence="5 11" id="KW-0444">Lipid biosynthesis</keyword>
<dbReference type="Pfam" id="PF00109">
    <property type="entry name" value="ketoacyl-synt"/>
    <property type="match status" value="1"/>
</dbReference>
<dbReference type="InterPro" id="IPR018201">
    <property type="entry name" value="Ketoacyl_synth_AS"/>
</dbReference>
<accession>A0ABS6VN33</accession>
<keyword evidence="6 11" id="KW-0808">Transferase</keyword>
<dbReference type="EC" id="2.3.1.179" evidence="3 11"/>
<dbReference type="PIRSF" id="PIRSF000447">
    <property type="entry name" value="KAS_II"/>
    <property type="match status" value="1"/>
</dbReference>
<comment type="function">
    <text evidence="11">Involved in the type II fatty acid elongation cycle. Catalyzes the elongation of a wide range of acyl-ACP by the addition of two carbons from malonyl-ACP to an acyl acceptor. Can efficiently catalyze the conversion of palmitoleoyl-ACP (cis-hexadec-9-enoyl-ACP) to cis-vaccenoyl-ACP (cis-octadec-11-enoyl-ACP), an essential step in the thermal regulation of fatty acid composition.</text>
</comment>
<proteinExistence type="inferred from homology"/>
<dbReference type="InterPro" id="IPR014030">
    <property type="entry name" value="Ketoacyl_synth_N"/>
</dbReference>
<evidence type="ECO:0000256" key="10">
    <source>
        <dbReference type="ARBA" id="ARBA00023315"/>
    </source>
</evidence>
<dbReference type="InterPro" id="IPR017568">
    <property type="entry name" value="3-oxoacyl-ACP_synth-2"/>
</dbReference>
<dbReference type="PANTHER" id="PTHR11712:SF336">
    <property type="entry name" value="3-OXOACYL-[ACYL-CARRIER-PROTEIN] SYNTHASE, MITOCHONDRIAL"/>
    <property type="match status" value="1"/>
</dbReference>
<evidence type="ECO:0000256" key="2">
    <source>
        <dbReference type="ARBA" id="ARBA00008467"/>
    </source>
</evidence>
<comment type="catalytic activity">
    <reaction evidence="11">
        <text>(9Z)-hexadecenoyl-[ACP] + malonyl-[ACP] + H(+) = 3-oxo-(11Z)-octadecenoyl-[ACP] + holo-[ACP] + CO2</text>
        <dbReference type="Rhea" id="RHEA:55040"/>
        <dbReference type="Rhea" id="RHEA-COMP:9623"/>
        <dbReference type="Rhea" id="RHEA-COMP:9685"/>
        <dbReference type="Rhea" id="RHEA-COMP:10800"/>
        <dbReference type="Rhea" id="RHEA-COMP:14074"/>
        <dbReference type="ChEBI" id="CHEBI:15378"/>
        <dbReference type="ChEBI" id="CHEBI:16526"/>
        <dbReference type="ChEBI" id="CHEBI:64479"/>
        <dbReference type="ChEBI" id="CHEBI:78449"/>
        <dbReference type="ChEBI" id="CHEBI:83989"/>
        <dbReference type="ChEBI" id="CHEBI:138538"/>
        <dbReference type="EC" id="2.3.1.179"/>
    </reaction>
</comment>
<dbReference type="NCBIfam" id="NF005589">
    <property type="entry name" value="PRK07314.1"/>
    <property type="match status" value="1"/>
</dbReference>
<name>A0ABS6VN33_9GAMM</name>
<evidence type="ECO:0000313" key="14">
    <source>
        <dbReference type="EMBL" id="MBW2939205.1"/>
    </source>
</evidence>
<comment type="catalytic activity">
    <reaction evidence="11">
        <text>a fatty acyl-[ACP] + malonyl-[ACP] + H(+) = a 3-oxoacyl-[ACP] + holo-[ACP] + CO2</text>
        <dbReference type="Rhea" id="RHEA:22836"/>
        <dbReference type="Rhea" id="RHEA-COMP:9623"/>
        <dbReference type="Rhea" id="RHEA-COMP:9685"/>
        <dbReference type="Rhea" id="RHEA-COMP:9916"/>
        <dbReference type="Rhea" id="RHEA-COMP:14125"/>
        <dbReference type="ChEBI" id="CHEBI:15378"/>
        <dbReference type="ChEBI" id="CHEBI:16526"/>
        <dbReference type="ChEBI" id="CHEBI:64479"/>
        <dbReference type="ChEBI" id="CHEBI:78449"/>
        <dbReference type="ChEBI" id="CHEBI:78776"/>
        <dbReference type="ChEBI" id="CHEBI:138651"/>
    </reaction>
</comment>
<dbReference type="PANTHER" id="PTHR11712">
    <property type="entry name" value="POLYKETIDE SYNTHASE-RELATED"/>
    <property type="match status" value="1"/>
</dbReference>
<keyword evidence="15" id="KW-1185">Reference proteome</keyword>
<evidence type="ECO:0000256" key="3">
    <source>
        <dbReference type="ARBA" id="ARBA00012356"/>
    </source>
</evidence>
<dbReference type="Pfam" id="PF02801">
    <property type="entry name" value="Ketoacyl-synt_C"/>
    <property type="match status" value="1"/>
</dbReference>
<dbReference type="InterPro" id="IPR020841">
    <property type="entry name" value="PKS_Beta-ketoAc_synthase_dom"/>
</dbReference>
<dbReference type="Proteomes" id="UP001166291">
    <property type="component" value="Unassembled WGS sequence"/>
</dbReference>
<gene>
    <name evidence="14" type="primary">fabF</name>
    <name evidence="14" type="ORF">KXJ70_00315</name>
</gene>
<evidence type="ECO:0000313" key="15">
    <source>
        <dbReference type="Proteomes" id="UP001166291"/>
    </source>
</evidence>
<reference evidence="14" key="1">
    <citation type="submission" date="2021-07" db="EMBL/GenBank/DDBJ databases">
        <title>Zhongshania sp. CAU 1632 isolated from seawater.</title>
        <authorList>
            <person name="Kim W."/>
        </authorList>
    </citation>
    <scope>NUCLEOTIDE SEQUENCE</scope>
    <source>
        <strain evidence="14">CAU 1632</strain>
    </source>
</reference>
<keyword evidence="7" id="KW-0276">Fatty acid metabolism</keyword>
<dbReference type="PROSITE" id="PS00606">
    <property type="entry name" value="KS3_1"/>
    <property type="match status" value="1"/>
</dbReference>
<dbReference type="InterPro" id="IPR014031">
    <property type="entry name" value="Ketoacyl_synth_C"/>
</dbReference>
<evidence type="ECO:0000256" key="4">
    <source>
        <dbReference type="ARBA" id="ARBA00014657"/>
    </source>
</evidence>
<dbReference type="SMART" id="SM00825">
    <property type="entry name" value="PKS_KS"/>
    <property type="match status" value="1"/>
</dbReference>
<comment type="caution">
    <text evidence="14">The sequence shown here is derived from an EMBL/GenBank/DDBJ whole genome shotgun (WGS) entry which is preliminary data.</text>
</comment>
<evidence type="ECO:0000256" key="9">
    <source>
        <dbReference type="ARBA" id="ARBA00023160"/>
    </source>
</evidence>
<dbReference type="GO" id="GO:0004315">
    <property type="term" value="F:3-oxoacyl-[acyl-carrier-protein] synthase activity"/>
    <property type="evidence" value="ECO:0007669"/>
    <property type="project" value="UniProtKB-EC"/>
</dbReference>
<evidence type="ECO:0000256" key="8">
    <source>
        <dbReference type="ARBA" id="ARBA00023098"/>
    </source>
</evidence>
<comment type="similarity">
    <text evidence="2 11 12">Belongs to the thiolase-like superfamily. Beta-ketoacyl-ACP synthases family.</text>
</comment>
<dbReference type="NCBIfam" id="NF004970">
    <property type="entry name" value="PRK06333.1"/>
    <property type="match status" value="1"/>
</dbReference>
<evidence type="ECO:0000256" key="11">
    <source>
        <dbReference type="PIRNR" id="PIRNR000447"/>
    </source>
</evidence>
<keyword evidence="10 11" id="KW-0012">Acyltransferase</keyword>
<dbReference type="InterPro" id="IPR000794">
    <property type="entry name" value="Beta-ketoacyl_synthase"/>
</dbReference>
<feature type="domain" description="Ketosynthase family 3 (KS3)" evidence="13">
    <location>
        <begin position="3"/>
        <end position="411"/>
    </location>
</feature>